<dbReference type="PANTHER" id="PTHR35889:SF3">
    <property type="entry name" value="F-BOX DOMAIN-CONTAINING PROTEIN"/>
    <property type="match status" value="1"/>
</dbReference>
<name>A0A383BQW0_9ZZZZ</name>
<feature type="non-terminal residue" evidence="2">
    <location>
        <position position="91"/>
    </location>
</feature>
<organism evidence="2">
    <name type="scientific">marine metagenome</name>
    <dbReference type="NCBI Taxonomy" id="408172"/>
    <lineage>
        <taxon>unclassified sequences</taxon>
        <taxon>metagenomes</taxon>
        <taxon>ecological metagenomes</taxon>
    </lineage>
</organism>
<reference evidence="2" key="1">
    <citation type="submission" date="2018-05" db="EMBL/GenBank/DDBJ databases">
        <authorList>
            <person name="Lanie J.A."/>
            <person name="Ng W.-L."/>
            <person name="Kazmierczak K.M."/>
            <person name="Andrzejewski T.M."/>
            <person name="Davidsen T.M."/>
            <person name="Wayne K.J."/>
            <person name="Tettelin H."/>
            <person name="Glass J.I."/>
            <person name="Rusch D."/>
            <person name="Podicherti R."/>
            <person name="Tsui H.-C.T."/>
            <person name="Winkler M.E."/>
        </authorList>
    </citation>
    <scope>NUCLEOTIDE SEQUENCE</scope>
</reference>
<gene>
    <name evidence="2" type="ORF">METZ01_LOCUS475123</name>
</gene>
<proteinExistence type="predicted"/>
<dbReference type="Pfam" id="PF07635">
    <property type="entry name" value="PSCyt1"/>
    <property type="match status" value="1"/>
</dbReference>
<dbReference type="EMBL" id="UINC01202458">
    <property type="protein sequence ID" value="SVE22269.1"/>
    <property type="molecule type" value="Genomic_DNA"/>
</dbReference>
<feature type="domain" description="Cytochrome C Planctomycete-type" evidence="1">
    <location>
        <begin position="42"/>
        <end position="90"/>
    </location>
</feature>
<accession>A0A383BQW0</accession>
<evidence type="ECO:0000313" key="2">
    <source>
        <dbReference type="EMBL" id="SVE22269.1"/>
    </source>
</evidence>
<dbReference type="InterPro" id="IPR011429">
    <property type="entry name" value="Cyt_c_Planctomycete-type"/>
</dbReference>
<sequence>MLKSLVKTFLGLSVLSKALLANNPSDLEFFENKIRPVLAEHCYECHNSVKKAKGDLVLDYKDGLLDGGETGPVLIPGNPKKSLLMQVLRHE</sequence>
<dbReference type="AlphaFoldDB" id="A0A383BQW0"/>
<evidence type="ECO:0000259" key="1">
    <source>
        <dbReference type="Pfam" id="PF07635"/>
    </source>
</evidence>
<dbReference type="PANTHER" id="PTHR35889">
    <property type="entry name" value="CYCLOINULO-OLIGOSACCHARIDE FRUCTANOTRANSFERASE-RELATED"/>
    <property type="match status" value="1"/>
</dbReference>
<protein>
    <recommendedName>
        <fullName evidence="1">Cytochrome C Planctomycete-type domain-containing protein</fullName>
    </recommendedName>
</protein>